<dbReference type="AlphaFoldDB" id="A0A0M0JID3"/>
<feature type="compositionally biased region" description="Basic and acidic residues" evidence="1">
    <location>
        <begin position="64"/>
        <end position="80"/>
    </location>
</feature>
<dbReference type="OrthoDB" id="376357at2759"/>
<comment type="caution">
    <text evidence="3">The sequence shown here is derived from an EMBL/GenBank/DDBJ whole genome shotgun (WGS) entry which is preliminary data.</text>
</comment>
<reference evidence="4" key="1">
    <citation type="journal article" date="2015" name="PLoS Genet.">
        <title>Genome Sequence and Transcriptome Analyses of Chrysochromulina tobin: Metabolic Tools for Enhanced Algal Fitness in the Prominent Order Prymnesiales (Haptophyceae).</title>
        <authorList>
            <person name="Hovde B.T."/>
            <person name="Deodato C.R."/>
            <person name="Hunsperger H.M."/>
            <person name="Ryken S.A."/>
            <person name="Yost W."/>
            <person name="Jha R.K."/>
            <person name="Patterson J."/>
            <person name="Monnat R.J. Jr."/>
            <person name="Barlow S.B."/>
            <person name="Starkenburg S.R."/>
            <person name="Cattolico R.A."/>
        </authorList>
    </citation>
    <scope>NUCLEOTIDE SEQUENCE</scope>
    <source>
        <strain evidence="4">CCMP291</strain>
    </source>
</reference>
<dbReference type="Gene3D" id="1.10.287.110">
    <property type="entry name" value="DnaJ domain"/>
    <property type="match status" value="1"/>
</dbReference>
<keyword evidence="4" id="KW-1185">Reference proteome</keyword>
<sequence>MRERIAVQSARLKEEQTTARNREKATRERARRMAQLAAQHTAEENARREAQREEARRNIASRRAQLEDEARHAREAEMRARVAAAKFQSKSEPPVDLRSKQQPCDEALPTGSSKQQPREEGAFKAGSSCGGGGGGGNSSRAEFLADWAHDVTGGSPRGPESAIDRALRCGLNDVHGALGVSRGCQEHALHKAWRRACLEVHPDRNFGNEEAAARAQQIVNAAHDLLKDPTKLRAHETHVREEAAKAEYAKSSRARSAYHTGNYQSGTPGTARGMRSARARPGTRARGDPRRQTAASTARGKGSHPRYPVPPFSQHV</sequence>
<feature type="compositionally biased region" description="Basic and acidic residues" evidence="1">
    <location>
        <begin position="41"/>
        <end position="57"/>
    </location>
</feature>
<dbReference type="SUPFAM" id="SSF46565">
    <property type="entry name" value="Chaperone J-domain"/>
    <property type="match status" value="1"/>
</dbReference>
<dbReference type="GO" id="GO:0051087">
    <property type="term" value="F:protein-folding chaperone binding"/>
    <property type="evidence" value="ECO:0007669"/>
    <property type="project" value="TreeGrafter"/>
</dbReference>
<feature type="domain" description="J" evidence="2">
    <location>
        <begin position="173"/>
        <end position="252"/>
    </location>
</feature>
<name>A0A0M0JID3_9EUKA</name>
<feature type="compositionally biased region" description="Gly residues" evidence="1">
    <location>
        <begin position="128"/>
        <end position="137"/>
    </location>
</feature>
<dbReference type="GO" id="GO:0044183">
    <property type="term" value="F:protein folding chaperone"/>
    <property type="evidence" value="ECO:0007669"/>
    <property type="project" value="TreeGrafter"/>
</dbReference>
<accession>A0A0M0JID3</accession>
<dbReference type="GO" id="GO:0051082">
    <property type="term" value="F:unfolded protein binding"/>
    <property type="evidence" value="ECO:0007669"/>
    <property type="project" value="TreeGrafter"/>
</dbReference>
<feature type="compositionally biased region" description="Basic and acidic residues" evidence="1">
    <location>
        <begin position="1"/>
        <end position="28"/>
    </location>
</feature>
<feature type="compositionally biased region" description="Basic and acidic residues" evidence="1">
    <location>
        <begin position="240"/>
        <end position="250"/>
    </location>
</feature>
<proteinExistence type="predicted"/>
<dbReference type="PANTHER" id="PTHR43948">
    <property type="entry name" value="DNAJ HOMOLOG SUBFAMILY B"/>
    <property type="match status" value="1"/>
</dbReference>
<dbReference type="InterPro" id="IPR036869">
    <property type="entry name" value="J_dom_sf"/>
</dbReference>
<organism evidence="3 4">
    <name type="scientific">Chrysochromulina tobinii</name>
    <dbReference type="NCBI Taxonomy" id="1460289"/>
    <lineage>
        <taxon>Eukaryota</taxon>
        <taxon>Haptista</taxon>
        <taxon>Haptophyta</taxon>
        <taxon>Prymnesiophyceae</taxon>
        <taxon>Prymnesiales</taxon>
        <taxon>Chrysochromulinaceae</taxon>
        <taxon>Chrysochromulina</taxon>
    </lineage>
</organism>
<dbReference type="Pfam" id="PF00226">
    <property type="entry name" value="DnaJ"/>
    <property type="match status" value="1"/>
</dbReference>
<dbReference type="PANTHER" id="PTHR43948:SF14">
    <property type="entry name" value="PROTEIN DNAJ, PUTATIVE-RELATED"/>
    <property type="match status" value="1"/>
</dbReference>
<feature type="region of interest" description="Disordered" evidence="1">
    <location>
        <begin position="240"/>
        <end position="316"/>
    </location>
</feature>
<dbReference type="EMBL" id="JWZX01002893">
    <property type="protein sequence ID" value="KOO26087.1"/>
    <property type="molecule type" value="Genomic_DNA"/>
</dbReference>
<evidence type="ECO:0000313" key="3">
    <source>
        <dbReference type="EMBL" id="KOO26087.1"/>
    </source>
</evidence>
<evidence type="ECO:0000256" key="1">
    <source>
        <dbReference type="SAM" id="MobiDB-lite"/>
    </source>
</evidence>
<dbReference type="SMART" id="SM00271">
    <property type="entry name" value="DnaJ"/>
    <property type="match status" value="1"/>
</dbReference>
<protein>
    <recommendedName>
        <fullName evidence="2">J domain-containing protein</fullName>
    </recommendedName>
</protein>
<dbReference type="GO" id="GO:0005737">
    <property type="term" value="C:cytoplasm"/>
    <property type="evidence" value="ECO:0007669"/>
    <property type="project" value="TreeGrafter"/>
</dbReference>
<dbReference type="GO" id="GO:0005634">
    <property type="term" value="C:nucleus"/>
    <property type="evidence" value="ECO:0007669"/>
    <property type="project" value="TreeGrafter"/>
</dbReference>
<evidence type="ECO:0000259" key="2">
    <source>
        <dbReference type="PROSITE" id="PS50076"/>
    </source>
</evidence>
<evidence type="ECO:0000313" key="4">
    <source>
        <dbReference type="Proteomes" id="UP000037460"/>
    </source>
</evidence>
<feature type="region of interest" description="Disordered" evidence="1">
    <location>
        <begin position="1"/>
        <end position="137"/>
    </location>
</feature>
<feature type="compositionally biased region" description="Pro residues" evidence="1">
    <location>
        <begin position="307"/>
        <end position="316"/>
    </location>
</feature>
<dbReference type="CDD" id="cd06257">
    <property type="entry name" value="DnaJ"/>
    <property type="match status" value="1"/>
</dbReference>
<gene>
    <name evidence="3" type="ORF">Ctob_006160</name>
</gene>
<feature type="compositionally biased region" description="Polar residues" evidence="1">
    <location>
        <begin position="259"/>
        <end position="268"/>
    </location>
</feature>
<dbReference type="PROSITE" id="PS50076">
    <property type="entry name" value="DNAJ_2"/>
    <property type="match status" value="1"/>
</dbReference>
<dbReference type="PRINTS" id="PR00625">
    <property type="entry name" value="JDOMAIN"/>
</dbReference>
<dbReference type="Proteomes" id="UP000037460">
    <property type="component" value="Unassembled WGS sequence"/>
</dbReference>
<dbReference type="InterPro" id="IPR001623">
    <property type="entry name" value="DnaJ_domain"/>
</dbReference>